<gene>
    <name evidence="2" type="ORF">K432DRAFT_379589</name>
</gene>
<sequence length="379" mass="42648">MASTVTIGKTYFEALLRRAEFHTSADEYDTPPHALSTNVTISKAEHDYLLQAAREYNILRSALFRGGLTPDTLDTLICGENEYCNGDTNADESWEEAFSRPNHVPVSMSMPHSNGLSPDASDSTAVGDGFLPKPRSYGLSRVHSFGPPGSSADTPPEQDDHLGFDTAEVQPSRTPFPKNDQRTLIFSNLSDRITHKDLVEIIRGGRLLDIYMRNDRSATVSFVEGAREFLAYAKRNDFYLHSKRIEIRWNDRQFHLPNHVANKISIGATRNLVIRGGAEKLTEECIRDDMDHIHNLVVIDVKFKDDDIYISTNSIHNALFARTCMMSRSAYKGLRIEWYPDECAAPIPARVPIPVSKPKATIPAPITNRFELLMMSEYE</sequence>
<dbReference type="GO" id="GO:0003676">
    <property type="term" value="F:nucleic acid binding"/>
    <property type="evidence" value="ECO:0007669"/>
    <property type="project" value="InterPro"/>
</dbReference>
<accession>A0A8E2EGF5</accession>
<name>A0A8E2EGF5_9PEZI</name>
<organism evidence="2 3">
    <name type="scientific">Lepidopterella palustris CBS 459.81</name>
    <dbReference type="NCBI Taxonomy" id="1314670"/>
    <lineage>
        <taxon>Eukaryota</taxon>
        <taxon>Fungi</taxon>
        <taxon>Dikarya</taxon>
        <taxon>Ascomycota</taxon>
        <taxon>Pezizomycotina</taxon>
        <taxon>Dothideomycetes</taxon>
        <taxon>Pleosporomycetidae</taxon>
        <taxon>Mytilinidiales</taxon>
        <taxon>Argynnaceae</taxon>
        <taxon>Lepidopterella</taxon>
    </lineage>
</organism>
<dbReference type="CDD" id="cd12261">
    <property type="entry name" value="RRM1_3_MRN1"/>
    <property type="match status" value="1"/>
</dbReference>
<dbReference type="SUPFAM" id="SSF54928">
    <property type="entry name" value="RNA-binding domain, RBD"/>
    <property type="match status" value="1"/>
</dbReference>
<feature type="region of interest" description="Disordered" evidence="1">
    <location>
        <begin position="141"/>
        <end position="164"/>
    </location>
</feature>
<dbReference type="InterPro" id="IPR035979">
    <property type="entry name" value="RBD_domain_sf"/>
</dbReference>
<evidence type="ECO:0008006" key="4">
    <source>
        <dbReference type="Google" id="ProtNLM"/>
    </source>
</evidence>
<dbReference type="Proteomes" id="UP000250266">
    <property type="component" value="Unassembled WGS sequence"/>
</dbReference>
<proteinExistence type="predicted"/>
<evidence type="ECO:0000313" key="3">
    <source>
        <dbReference type="Proteomes" id="UP000250266"/>
    </source>
</evidence>
<feature type="region of interest" description="Disordered" evidence="1">
    <location>
        <begin position="109"/>
        <end position="129"/>
    </location>
</feature>
<feature type="compositionally biased region" description="Polar residues" evidence="1">
    <location>
        <begin position="110"/>
        <end position="124"/>
    </location>
</feature>
<dbReference type="EMBL" id="KV744863">
    <property type="protein sequence ID" value="OCK83349.1"/>
    <property type="molecule type" value="Genomic_DNA"/>
</dbReference>
<reference evidence="2 3" key="1">
    <citation type="journal article" date="2016" name="Nat. Commun.">
        <title>Ectomycorrhizal ecology is imprinted in the genome of the dominant symbiotic fungus Cenococcum geophilum.</title>
        <authorList>
            <consortium name="DOE Joint Genome Institute"/>
            <person name="Peter M."/>
            <person name="Kohler A."/>
            <person name="Ohm R.A."/>
            <person name="Kuo A."/>
            <person name="Krutzmann J."/>
            <person name="Morin E."/>
            <person name="Arend M."/>
            <person name="Barry K.W."/>
            <person name="Binder M."/>
            <person name="Choi C."/>
            <person name="Clum A."/>
            <person name="Copeland A."/>
            <person name="Grisel N."/>
            <person name="Haridas S."/>
            <person name="Kipfer T."/>
            <person name="LaButti K."/>
            <person name="Lindquist E."/>
            <person name="Lipzen A."/>
            <person name="Maire R."/>
            <person name="Meier B."/>
            <person name="Mihaltcheva S."/>
            <person name="Molinier V."/>
            <person name="Murat C."/>
            <person name="Poggeler S."/>
            <person name="Quandt C.A."/>
            <person name="Sperisen C."/>
            <person name="Tritt A."/>
            <person name="Tisserant E."/>
            <person name="Crous P.W."/>
            <person name="Henrissat B."/>
            <person name="Nehls U."/>
            <person name="Egli S."/>
            <person name="Spatafora J.W."/>
            <person name="Grigoriev I.V."/>
            <person name="Martin F.M."/>
        </authorList>
    </citation>
    <scope>NUCLEOTIDE SEQUENCE [LARGE SCALE GENOMIC DNA]</scope>
    <source>
        <strain evidence="2 3">CBS 459.81</strain>
    </source>
</reference>
<keyword evidence="3" id="KW-1185">Reference proteome</keyword>
<evidence type="ECO:0000256" key="1">
    <source>
        <dbReference type="SAM" id="MobiDB-lite"/>
    </source>
</evidence>
<protein>
    <recommendedName>
        <fullName evidence="4">RRM domain-containing protein</fullName>
    </recommendedName>
</protein>
<dbReference type="OrthoDB" id="2935572at2759"/>
<dbReference type="AlphaFoldDB" id="A0A8E2EGF5"/>
<evidence type="ECO:0000313" key="2">
    <source>
        <dbReference type="EMBL" id="OCK83349.1"/>
    </source>
</evidence>